<comment type="caution">
    <text evidence="1">The sequence shown here is derived from an EMBL/GenBank/DDBJ whole genome shotgun (WGS) entry which is preliminary data.</text>
</comment>
<evidence type="ECO:0000313" key="1">
    <source>
        <dbReference type="EMBL" id="KAG0558114.1"/>
    </source>
</evidence>
<organism evidence="1 2">
    <name type="scientific">Ceratodon purpureus</name>
    <name type="common">Fire moss</name>
    <name type="synonym">Dicranum purpureum</name>
    <dbReference type="NCBI Taxonomy" id="3225"/>
    <lineage>
        <taxon>Eukaryota</taxon>
        <taxon>Viridiplantae</taxon>
        <taxon>Streptophyta</taxon>
        <taxon>Embryophyta</taxon>
        <taxon>Bryophyta</taxon>
        <taxon>Bryophytina</taxon>
        <taxon>Bryopsida</taxon>
        <taxon>Dicranidae</taxon>
        <taxon>Pseudoditrichales</taxon>
        <taxon>Ditrichaceae</taxon>
        <taxon>Ceratodon</taxon>
    </lineage>
</organism>
<dbReference type="AlphaFoldDB" id="A0A8T0GIN1"/>
<proteinExistence type="predicted"/>
<name>A0A8T0GIN1_CERPU</name>
<dbReference type="Proteomes" id="UP000822688">
    <property type="component" value="Chromosome 10"/>
</dbReference>
<accession>A0A8T0GIN1</accession>
<keyword evidence="2" id="KW-1185">Reference proteome</keyword>
<sequence>MLLESPNRFIHQRKGRDFIDQGCHRSQVDRNVLLQKFHRNVLTCMKYQCSRHFRTGLPNRLEDDQESTNPIQVAELMKLEDEIYKLNITCRLPNISLFQVHISY</sequence>
<gene>
    <name evidence="1" type="ORF">KC19_10G005700</name>
</gene>
<evidence type="ECO:0000313" key="2">
    <source>
        <dbReference type="Proteomes" id="UP000822688"/>
    </source>
</evidence>
<protein>
    <submittedName>
        <fullName evidence="1">Uncharacterized protein</fullName>
    </submittedName>
</protein>
<reference evidence="1" key="1">
    <citation type="submission" date="2020-06" db="EMBL/GenBank/DDBJ databases">
        <title>WGS assembly of Ceratodon purpureus strain R40.</title>
        <authorList>
            <person name="Carey S.B."/>
            <person name="Jenkins J."/>
            <person name="Shu S."/>
            <person name="Lovell J.T."/>
            <person name="Sreedasyam A."/>
            <person name="Maumus F."/>
            <person name="Tiley G.P."/>
            <person name="Fernandez-Pozo N."/>
            <person name="Barry K."/>
            <person name="Chen C."/>
            <person name="Wang M."/>
            <person name="Lipzen A."/>
            <person name="Daum C."/>
            <person name="Saski C.A."/>
            <person name="Payton A.C."/>
            <person name="Mcbreen J.C."/>
            <person name="Conrad R.E."/>
            <person name="Kollar L.M."/>
            <person name="Olsson S."/>
            <person name="Huttunen S."/>
            <person name="Landis J.B."/>
            <person name="Wickett N.J."/>
            <person name="Johnson M.G."/>
            <person name="Rensing S.A."/>
            <person name="Grimwood J."/>
            <person name="Schmutz J."/>
            <person name="Mcdaniel S.F."/>
        </authorList>
    </citation>
    <scope>NUCLEOTIDE SEQUENCE</scope>
    <source>
        <strain evidence="1">R40</strain>
    </source>
</reference>
<dbReference type="EMBL" id="CM026431">
    <property type="protein sequence ID" value="KAG0558114.1"/>
    <property type="molecule type" value="Genomic_DNA"/>
</dbReference>